<feature type="transmembrane region" description="Helical" evidence="1">
    <location>
        <begin position="66"/>
        <end position="86"/>
    </location>
</feature>
<reference evidence="2 3" key="1">
    <citation type="journal article" date="2016" name="Mol. Biol. Evol.">
        <title>Comparative Genomics of Early-Diverging Mushroom-Forming Fungi Provides Insights into the Origins of Lignocellulose Decay Capabilities.</title>
        <authorList>
            <person name="Nagy L.G."/>
            <person name="Riley R."/>
            <person name="Tritt A."/>
            <person name="Adam C."/>
            <person name="Daum C."/>
            <person name="Floudas D."/>
            <person name="Sun H."/>
            <person name="Yadav J.S."/>
            <person name="Pangilinan J."/>
            <person name="Larsson K.H."/>
            <person name="Matsuura K."/>
            <person name="Barry K."/>
            <person name="Labutti K."/>
            <person name="Kuo R."/>
            <person name="Ohm R.A."/>
            <person name="Bhattacharya S.S."/>
            <person name="Shirouzu T."/>
            <person name="Yoshinaga Y."/>
            <person name="Martin F.M."/>
            <person name="Grigoriev I.V."/>
            <person name="Hibbett D.S."/>
        </authorList>
    </citation>
    <scope>NUCLEOTIDE SEQUENCE [LARGE SCALE GENOMIC DNA]</scope>
    <source>
        <strain evidence="2 3">HHB9708</strain>
    </source>
</reference>
<protein>
    <submittedName>
        <fullName evidence="2">Uncharacterized protein</fullName>
    </submittedName>
</protein>
<dbReference type="OrthoDB" id="3265004at2759"/>
<dbReference type="AlphaFoldDB" id="A0A164Y4N0"/>
<keyword evidence="1" id="KW-0472">Membrane</keyword>
<proteinExistence type="predicted"/>
<keyword evidence="3" id="KW-1185">Reference proteome</keyword>
<feature type="transmembrane region" description="Helical" evidence="1">
    <location>
        <begin position="148"/>
        <end position="170"/>
    </location>
</feature>
<sequence>MSDTWGALDTDGALDAEGAIWMGQCWKTLQIRLGIASATYGFMVMLALVTHWTFIARYWKHYSFKIIMTMLILTFTLATLEFGLTITNITRSFIPAVPSPTDEALMSGTFQCTNSPTTRPMEIIVELQMLLGDCFAIYRCWLVWGKRWLVVLVPNLLAVLLFVTIPLLAMRTLNDVGLFLPIAVSLVLNILTTVLIIIRLWKARSNLIQANLIKPAVWFIIQTGLMYHVTLLFLFIGLFAGWADVLPMIGPNLITSIIAIEFHSLVLQVTLSKTLHHLGEDNTPASSDEEFAMREENPKQPRIVWGDGESVQGGCGGLTRRRRDDGQALTYDPVVDLILTRRAV</sequence>
<dbReference type="EMBL" id="KV419399">
    <property type="protein sequence ID" value="KZS96573.1"/>
    <property type="molecule type" value="Genomic_DNA"/>
</dbReference>
<dbReference type="Proteomes" id="UP000076722">
    <property type="component" value="Unassembled WGS sequence"/>
</dbReference>
<feature type="transmembrane region" description="Helical" evidence="1">
    <location>
        <begin position="219"/>
        <end position="243"/>
    </location>
</feature>
<feature type="transmembrane region" description="Helical" evidence="1">
    <location>
        <begin position="249"/>
        <end position="267"/>
    </location>
</feature>
<feature type="transmembrane region" description="Helical" evidence="1">
    <location>
        <begin position="31"/>
        <end position="54"/>
    </location>
</feature>
<evidence type="ECO:0000256" key="1">
    <source>
        <dbReference type="SAM" id="Phobius"/>
    </source>
</evidence>
<accession>A0A164Y4N0</accession>
<keyword evidence="1" id="KW-1133">Transmembrane helix</keyword>
<feature type="transmembrane region" description="Helical" evidence="1">
    <location>
        <begin position="176"/>
        <end position="198"/>
    </location>
</feature>
<name>A0A164Y4N0_9AGAM</name>
<keyword evidence="1" id="KW-0812">Transmembrane</keyword>
<gene>
    <name evidence="2" type="ORF">SISNIDRAFT_451310</name>
</gene>
<evidence type="ECO:0000313" key="2">
    <source>
        <dbReference type="EMBL" id="KZS96573.1"/>
    </source>
</evidence>
<evidence type="ECO:0000313" key="3">
    <source>
        <dbReference type="Proteomes" id="UP000076722"/>
    </source>
</evidence>
<organism evidence="2 3">
    <name type="scientific">Sistotremastrum niveocremeum HHB9708</name>
    <dbReference type="NCBI Taxonomy" id="1314777"/>
    <lineage>
        <taxon>Eukaryota</taxon>
        <taxon>Fungi</taxon>
        <taxon>Dikarya</taxon>
        <taxon>Basidiomycota</taxon>
        <taxon>Agaricomycotina</taxon>
        <taxon>Agaricomycetes</taxon>
        <taxon>Sistotremastrales</taxon>
        <taxon>Sistotremastraceae</taxon>
        <taxon>Sertulicium</taxon>
        <taxon>Sertulicium niveocremeum</taxon>
    </lineage>
</organism>